<name>A0A0M3I6W8_ASCLU</name>
<sequence length="101" mass="11410">LIPCSTCFPTDTRQDCEGKSSSKATCSQFEELRITRQATTAGYKAGNLQCKQSFEVRNSSQRSQFVTCGGDRKEDGAIKSTRFEPIIWLNKFRISTWLTCK</sequence>
<protein>
    <submittedName>
        <fullName evidence="2">Sushi domain-containing protein</fullName>
    </submittedName>
</protein>
<keyword evidence="1" id="KW-1185">Reference proteome</keyword>
<accession>A0A0M3I6W8</accession>
<dbReference type="AlphaFoldDB" id="A0A0M3I6W8"/>
<reference evidence="2" key="1">
    <citation type="submission" date="2017-02" db="UniProtKB">
        <authorList>
            <consortium name="WormBaseParasite"/>
        </authorList>
    </citation>
    <scope>IDENTIFICATION</scope>
</reference>
<organism evidence="1 2">
    <name type="scientific">Ascaris lumbricoides</name>
    <name type="common">Giant roundworm</name>
    <dbReference type="NCBI Taxonomy" id="6252"/>
    <lineage>
        <taxon>Eukaryota</taxon>
        <taxon>Metazoa</taxon>
        <taxon>Ecdysozoa</taxon>
        <taxon>Nematoda</taxon>
        <taxon>Chromadorea</taxon>
        <taxon>Rhabditida</taxon>
        <taxon>Spirurina</taxon>
        <taxon>Ascaridomorpha</taxon>
        <taxon>Ascaridoidea</taxon>
        <taxon>Ascarididae</taxon>
        <taxon>Ascaris</taxon>
    </lineage>
</organism>
<proteinExistence type="predicted"/>
<evidence type="ECO:0000313" key="2">
    <source>
        <dbReference type="WBParaSite" id="ALUE_0001285301-mRNA-1"/>
    </source>
</evidence>
<evidence type="ECO:0000313" key="1">
    <source>
        <dbReference type="Proteomes" id="UP000036681"/>
    </source>
</evidence>
<dbReference type="Proteomes" id="UP000036681">
    <property type="component" value="Unplaced"/>
</dbReference>
<dbReference type="WBParaSite" id="ALUE_0001285301-mRNA-1">
    <property type="protein sequence ID" value="ALUE_0001285301-mRNA-1"/>
    <property type="gene ID" value="ALUE_0001285301"/>
</dbReference>